<dbReference type="NCBIfam" id="TIGR03011">
    <property type="entry name" value="sulf_tusB_dsrH"/>
    <property type="match status" value="1"/>
</dbReference>
<gene>
    <name evidence="1" type="ORF">GA0061080_100572</name>
</gene>
<dbReference type="SUPFAM" id="SSF75169">
    <property type="entry name" value="DsrEFH-like"/>
    <property type="match status" value="1"/>
</dbReference>
<evidence type="ECO:0000313" key="1">
    <source>
        <dbReference type="EMBL" id="SCB83456.1"/>
    </source>
</evidence>
<dbReference type="EMBL" id="FMBA01000005">
    <property type="protein sequence ID" value="SCB83456.1"/>
    <property type="molecule type" value="Genomic_DNA"/>
</dbReference>
<keyword evidence="2" id="KW-1185">Reference proteome</keyword>
<dbReference type="OrthoDB" id="7064722at2"/>
<dbReference type="GO" id="GO:1990228">
    <property type="term" value="C:sulfurtransferase complex"/>
    <property type="evidence" value="ECO:0007669"/>
    <property type="project" value="TreeGrafter"/>
</dbReference>
<accession>A0A1C3ZMI1</accession>
<protein>
    <submittedName>
        <fullName evidence="1">tRNA 2-thiouridine synthesizing protein B</fullName>
    </submittedName>
</protein>
<sequence length="93" mass="10524">MLHTISTANQSAINPQLISAQDVVLFWQNGVILAIQNNPLLNDIIKKTKHCYVINSDIEARGISKIIDSRLKIINMQQVVGLTTNHFPQMNWE</sequence>
<dbReference type="Proteomes" id="UP000199698">
    <property type="component" value="Unassembled WGS sequence"/>
</dbReference>
<dbReference type="InterPro" id="IPR007215">
    <property type="entry name" value="Sulphur_relay_TusB/DsrH"/>
</dbReference>
<dbReference type="PANTHER" id="PTHR37526:SF1">
    <property type="entry name" value="PROTEIN TUSB"/>
    <property type="match status" value="1"/>
</dbReference>
<evidence type="ECO:0000313" key="2">
    <source>
        <dbReference type="Proteomes" id="UP000199698"/>
    </source>
</evidence>
<dbReference type="Pfam" id="PF04077">
    <property type="entry name" value="DsrH"/>
    <property type="match status" value="1"/>
</dbReference>
<dbReference type="STRING" id="1798183.GA0061080_100572"/>
<dbReference type="PANTHER" id="PTHR37526">
    <property type="entry name" value="PROTEIN TUSB"/>
    <property type="match status" value="1"/>
</dbReference>
<dbReference type="InterPro" id="IPR027396">
    <property type="entry name" value="DsrEFH-like"/>
</dbReference>
<dbReference type="AlphaFoldDB" id="A0A1C3ZMI1"/>
<reference evidence="2" key="1">
    <citation type="submission" date="2016-08" db="EMBL/GenBank/DDBJ databases">
        <authorList>
            <person name="Varghese N."/>
            <person name="Submissions Spin"/>
        </authorList>
    </citation>
    <scope>NUCLEOTIDE SEQUENCE [LARGE SCALE GENOMIC DNA]</scope>
    <source>
        <strain evidence="2">R-53144</strain>
    </source>
</reference>
<name>A0A1C3ZMI1_9GAMM</name>
<dbReference type="Gene3D" id="3.40.1260.10">
    <property type="entry name" value="DsrEFH-like"/>
    <property type="match status" value="1"/>
</dbReference>
<dbReference type="GO" id="GO:0002143">
    <property type="term" value="P:tRNA wobble position uridine thiolation"/>
    <property type="evidence" value="ECO:0007669"/>
    <property type="project" value="InterPro"/>
</dbReference>
<proteinExistence type="predicted"/>
<organism evidence="1 2">
    <name type="scientific">Gilliamella intestini</name>
    <dbReference type="NCBI Taxonomy" id="1798183"/>
    <lineage>
        <taxon>Bacteria</taxon>
        <taxon>Pseudomonadati</taxon>
        <taxon>Pseudomonadota</taxon>
        <taxon>Gammaproteobacteria</taxon>
        <taxon>Orbales</taxon>
        <taxon>Orbaceae</taxon>
        <taxon>Gilliamella</taxon>
    </lineage>
</organism>
<dbReference type="RefSeq" id="WP_091120432.1">
    <property type="nucleotide sequence ID" value="NZ_FMBA01000005.1"/>
</dbReference>